<dbReference type="GeneID" id="36379633"/>
<protein>
    <submittedName>
        <fullName evidence="2 4">Armadillo-type fold domain-containing protein</fullName>
    </submittedName>
</protein>
<gene>
    <name evidence="2 4 5" type="ORF">SRAE_2000193200</name>
</gene>
<evidence type="ECO:0000256" key="1">
    <source>
        <dbReference type="SAM" id="MobiDB-lite"/>
    </source>
</evidence>
<feature type="compositionally biased region" description="Acidic residues" evidence="1">
    <location>
        <begin position="1"/>
        <end position="19"/>
    </location>
</feature>
<dbReference type="RefSeq" id="XP_024506468.1">
    <property type="nucleotide sequence ID" value="XM_024652943.1"/>
</dbReference>
<evidence type="ECO:0000313" key="2">
    <source>
        <dbReference type="EMBL" id="CEF67268.1"/>
    </source>
</evidence>
<dbReference type="OMA" id="QCIRGNT"/>
<evidence type="ECO:0000313" key="3">
    <source>
        <dbReference type="Proteomes" id="UP000035682"/>
    </source>
</evidence>
<reference evidence="4" key="3">
    <citation type="submission" date="2020-12" db="UniProtKB">
        <authorList>
            <consortium name="WormBaseParasite"/>
        </authorList>
    </citation>
    <scope>IDENTIFICATION</scope>
</reference>
<keyword evidence="3" id="KW-1185">Reference proteome</keyword>
<reference evidence="2" key="1">
    <citation type="submission" date="2014-09" db="EMBL/GenBank/DDBJ databases">
        <authorList>
            <person name="Aslett A.Martin."/>
        </authorList>
    </citation>
    <scope>NUCLEOTIDE SEQUENCE</scope>
    <source>
        <strain evidence="2">ED321 Heterogonic</strain>
    </source>
</reference>
<dbReference type="Proteomes" id="UP000035682">
    <property type="component" value="Unplaced"/>
</dbReference>
<accession>A0A090LGN0</accession>
<evidence type="ECO:0000313" key="5">
    <source>
        <dbReference type="WormBase" id="SRAE_2000193200"/>
    </source>
</evidence>
<feature type="region of interest" description="Disordered" evidence="1">
    <location>
        <begin position="1462"/>
        <end position="1481"/>
    </location>
</feature>
<dbReference type="CTD" id="36379633"/>
<proteinExistence type="predicted"/>
<dbReference type="STRING" id="34506.A0A090LGN0"/>
<reference evidence="3" key="2">
    <citation type="submission" date="2014-09" db="EMBL/GenBank/DDBJ databases">
        <authorList>
            <person name="Martin A.A."/>
        </authorList>
    </citation>
    <scope>NUCLEOTIDE SEQUENCE</scope>
    <source>
        <strain evidence="3">ED321</strain>
    </source>
</reference>
<dbReference type="WormBase" id="SRAE_2000193200">
    <property type="protein sequence ID" value="SRP12087"/>
    <property type="gene ID" value="WBGene00262139"/>
</dbReference>
<dbReference type="EMBL" id="LN609529">
    <property type="protein sequence ID" value="CEF67268.1"/>
    <property type="molecule type" value="Genomic_DNA"/>
</dbReference>
<organism evidence="2">
    <name type="scientific">Strongyloides ratti</name>
    <name type="common">Parasitic roundworm</name>
    <dbReference type="NCBI Taxonomy" id="34506"/>
    <lineage>
        <taxon>Eukaryota</taxon>
        <taxon>Metazoa</taxon>
        <taxon>Ecdysozoa</taxon>
        <taxon>Nematoda</taxon>
        <taxon>Chromadorea</taxon>
        <taxon>Rhabditida</taxon>
        <taxon>Tylenchina</taxon>
        <taxon>Panagrolaimomorpha</taxon>
        <taxon>Strongyloidoidea</taxon>
        <taxon>Strongyloididae</taxon>
        <taxon>Strongyloides</taxon>
    </lineage>
</organism>
<sequence length="1495" mass="173696">MSFFTESDENDQSFFEEENNVPPPSQHFSKITDTTKIDSFDDSSDNENDDFNKLTQHANKKMCYTQNVTKRVNRYGSQSTETLKKVNFPKKIEKFFNDVGLETIESEEYSTCIKVVDTTLEYKAFIIKLKKYLDEVNIDELFSTVLSVITLENGLDSLNVLEIFSKPIKINENFSNSFLQVLVSIEKLQAKIIQAVFKFFERSVSEDTTVKMACGIYIDLLKDVDEIYEQNEIYDTIYNLKYNKFGTSYRNEIASFVYKFIQDFKLENELYRKLMKWLKEDDMEECESFRLALLQSIKNVYADSLNIKYECFALIKNINMFECNTVIEIINYTSMSLTTDSKNQIVLFLLALRQNLNFDKFKSSADFDKIICNMFNKIMMLITNYGANGINIVLSVFNASNNNKVTSSDFGVISDVIENDLIDNNEENENSNDEEDDLKVTVLKPSFSKFDYILAYTTISEYINPLTSKIISIAKLMAAQIEQNFKSLDETCKFMKTLLKCEEFPLKNLEALLYIGEYFLKDSSPVVNEVGQYIFLEIFVNLCYDREKIIALLIDKMLSKEDVSYNALNTIYLIVKKYPHEFADYIDYYLERTSNYCVKFESKHLRIFFKILSCLSISCSGDEVESKVSSIYDRFDHFFESIDENSFRIALSANIVRICELIRRDPEKYSSEISRILEKLDSCSNYMPEYLAYYFSEFSVNLKSGYKKFSTQSKELVEYMNKKVLHYLKDTYFVCLKEPIKYVDNEGDVFEPLFEGYNNLEAQYVMKHTTFLKRDLKDLDIWNVEMLNPLTPMIQFIYQVLRLMNKWKQQNDTASLENLYFIFEANIDLRGISSMLKKEDLNEKELSDLRLSILFLLDYLSNLLNTFADCRSSNQHNEILQKKYKLYVKLESIFFDLIHNKHKLKFTLPRLLSNGYSISRSSIVLFGIKKNVLNPKKKVVKSDADCDKSILENENIENPTLGTCQFFGNTQAPNGKKNSTKSYYKIIPSTKISDYITPFTINVLIKCIDAFLKSPYLLSKVLNGLDAAISRIEESFVSKKIPTFGFSKPLKTLEAFFPYIDKQNKNDLKRLLSDCIIPMMTVFDYCKRNLVDEPENLQYQNFAEQSLKIVFRSIQLNNNKEDCNGKKNIEEKIFQFISTNHPDLICNNNDANTTIFNYFLENESCITSSSTMAVLVINMLLDFIGENELLRLKVAVKCLNLLDYSWQSKSTINCSTANYCKDIARILETYFSLISPRYQILAIIYMVTRKLIFLAPNKEQNDLKEIGFIYSLNYAKLGVSNPDDASACDAFTPKTFSYIYNVCFTALNTSTQNFLVANETTLTNRIEKNLDSWYFAVTCFNKLVSFIKVSKFRTKSILSVVVKEGKKFINFMSSNKSIFMNYIVDQAKFNDHKDRFVQIFYGIEDCYTILSSFNSEFQKKLTGGVLKMFPQFICGFESFKRHYNNISKINLVKSSLADKTRKRNGNSEKVIEPKKKKTKLGKKSVLIEHTENMET</sequence>
<name>A0A090LGN0_STRRB</name>
<dbReference type="WBParaSite" id="SRAE_2000193200.1">
    <property type="protein sequence ID" value="SRAE_2000193200.1"/>
    <property type="gene ID" value="WBGene00262139"/>
</dbReference>
<evidence type="ECO:0000313" key="4">
    <source>
        <dbReference type="WBParaSite" id="SRAE_2000193200.1"/>
    </source>
</evidence>
<feature type="region of interest" description="Disordered" evidence="1">
    <location>
        <begin position="1"/>
        <end position="44"/>
    </location>
</feature>